<dbReference type="Pfam" id="PF13561">
    <property type="entry name" value="adh_short_C2"/>
    <property type="match status" value="1"/>
</dbReference>
<dbReference type="AlphaFoldDB" id="A0A0L1JTJ4"/>
<protein>
    <submittedName>
        <fullName evidence="3">Sugar dehydrogenase</fullName>
        <ecNumber evidence="3">1.1.1.47</ecNumber>
    </submittedName>
</protein>
<dbReference type="Gene3D" id="3.40.50.720">
    <property type="entry name" value="NAD(P)-binding Rossmann-like Domain"/>
    <property type="match status" value="1"/>
</dbReference>
<dbReference type="InterPro" id="IPR020904">
    <property type="entry name" value="Sc_DH/Rdtase_CS"/>
</dbReference>
<accession>A0A0L1JTJ4</accession>
<reference evidence="3 4" key="1">
    <citation type="journal article" date="2015" name="Int. J. Syst. Evol. Microbiol.">
        <title>Aestuariivita atlantica sp. nov., isolated from deep sea sediment of the Atlantic Ocean.</title>
        <authorList>
            <person name="Li G."/>
            <person name="Lai Q."/>
            <person name="Du Y."/>
            <person name="Liu X."/>
            <person name="Sun F."/>
            <person name="Shao Z."/>
        </authorList>
    </citation>
    <scope>NUCLEOTIDE SEQUENCE [LARGE SCALE GENOMIC DNA]</scope>
    <source>
        <strain evidence="3 4">22II-S11-z3</strain>
    </source>
</reference>
<dbReference type="PANTHER" id="PTHR43639:SF1">
    <property type="entry name" value="SHORT-CHAIN DEHYDROGENASE_REDUCTASE FAMILY PROTEIN"/>
    <property type="match status" value="1"/>
</dbReference>
<dbReference type="RefSeq" id="WP_050528807.1">
    <property type="nucleotide sequence ID" value="NZ_AQQZ01000001.1"/>
</dbReference>
<dbReference type="PRINTS" id="PR00081">
    <property type="entry name" value="GDHRDH"/>
</dbReference>
<dbReference type="Proteomes" id="UP000036938">
    <property type="component" value="Unassembled WGS sequence"/>
</dbReference>
<evidence type="ECO:0000313" key="4">
    <source>
        <dbReference type="Proteomes" id="UP000036938"/>
    </source>
</evidence>
<name>A0A0L1JTJ4_9RHOB</name>
<organism evidence="3 4">
    <name type="scientific">Pseudaestuariivita atlantica</name>
    <dbReference type="NCBI Taxonomy" id="1317121"/>
    <lineage>
        <taxon>Bacteria</taxon>
        <taxon>Pseudomonadati</taxon>
        <taxon>Pseudomonadota</taxon>
        <taxon>Alphaproteobacteria</taxon>
        <taxon>Rhodobacterales</taxon>
        <taxon>Paracoccaceae</taxon>
        <taxon>Pseudaestuariivita</taxon>
    </lineage>
</organism>
<evidence type="ECO:0000256" key="2">
    <source>
        <dbReference type="ARBA" id="ARBA00023002"/>
    </source>
</evidence>
<keyword evidence="4" id="KW-1185">Reference proteome</keyword>
<dbReference type="EMBL" id="AQQZ01000001">
    <property type="protein sequence ID" value="KNG95094.1"/>
    <property type="molecule type" value="Genomic_DNA"/>
</dbReference>
<dbReference type="InterPro" id="IPR036291">
    <property type="entry name" value="NAD(P)-bd_dom_sf"/>
</dbReference>
<dbReference type="EC" id="1.1.1.47" evidence="3"/>
<evidence type="ECO:0000313" key="3">
    <source>
        <dbReference type="EMBL" id="KNG95094.1"/>
    </source>
</evidence>
<sequence>MTAKNLFITGASTGIGAATARLAAADGWNVAIGYLSSKDAAEAVAADVRAAGREAMIVPGDVGDPDAIPAMFKAVDAMGPLTGFVNNAGIVGMTQRVEDYTAERVARIMAVNVTGSILCASQAVRRMSTKHGGHGGSIVNISSAAAYIGSPNQYVDYAASKAAIDTFTKGLALEVGQEGIRVNAVRPGLIDTELHAKGGEPGRAERLAHMVPMGRSGSAMEVAQGIVWLLSDGASYVTSTTLDVTGGR</sequence>
<dbReference type="PROSITE" id="PS00061">
    <property type="entry name" value="ADH_SHORT"/>
    <property type="match status" value="1"/>
</dbReference>
<dbReference type="OrthoDB" id="20590at2"/>
<dbReference type="SUPFAM" id="SSF51735">
    <property type="entry name" value="NAD(P)-binding Rossmann-fold domains"/>
    <property type="match status" value="1"/>
</dbReference>
<comment type="similarity">
    <text evidence="1">Belongs to the short-chain dehydrogenases/reductases (SDR) family.</text>
</comment>
<dbReference type="GO" id="GO:0047936">
    <property type="term" value="F:glucose 1-dehydrogenase [NAD(P)+] activity"/>
    <property type="evidence" value="ECO:0007669"/>
    <property type="project" value="UniProtKB-EC"/>
</dbReference>
<dbReference type="PRINTS" id="PR00080">
    <property type="entry name" value="SDRFAMILY"/>
</dbReference>
<dbReference type="STRING" id="1317121.ATO11_00085"/>
<dbReference type="PANTHER" id="PTHR43639">
    <property type="entry name" value="OXIDOREDUCTASE, SHORT-CHAIN DEHYDROGENASE/REDUCTASE FAMILY (AFU_ORTHOLOGUE AFUA_5G02870)"/>
    <property type="match status" value="1"/>
</dbReference>
<proteinExistence type="inferred from homology"/>
<dbReference type="PATRIC" id="fig|1317121.7.peg.18"/>
<dbReference type="InterPro" id="IPR002347">
    <property type="entry name" value="SDR_fam"/>
</dbReference>
<dbReference type="CDD" id="cd05233">
    <property type="entry name" value="SDR_c"/>
    <property type="match status" value="1"/>
</dbReference>
<dbReference type="FunFam" id="3.40.50.720:FF:000084">
    <property type="entry name" value="Short-chain dehydrogenase reductase"/>
    <property type="match status" value="1"/>
</dbReference>
<evidence type="ECO:0000256" key="1">
    <source>
        <dbReference type="ARBA" id="ARBA00006484"/>
    </source>
</evidence>
<comment type="caution">
    <text evidence="3">The sequence shown here is derived from an EMBL/GenBank/DDBJ whole genome shotgun (WGS) entry which is preliminary data.</text>
</comment>
<gene>
    <name evidence="3" type="ORF">ATO11_00085</name>
</gene>
<keyword evidence="2 3" id="KW-0560">Oxidoreductase</keyword>